<accession>A0A0D0Q6L6</accession>
<organism evidence="1 2">
    <name type="scientific">Kitasatospora griseola</name>
    <name type="common">Streptomyces griseolosporeus</name>
    <dbReference type="NCBI Taxonomy" id="2064"/>
    <lineage>
        <taxon>Bacteria</taxon>
        <taxon>Bacillati</taxon>
        <taxon>Actinomycetota</taxon>
        <taxon>Actinomycetes</taxon>
        <taxon>Kitasatosporales</taxon>
        <taxon>Streptomycetaceae</taxon>
        <taxon>Kitasatospora</taxon>
    </lineage>
</organism>
<proteinExistence type="predicted"/>
<dbReference type="AlphaFoldDB" id="A0A0D0Q6L6"/>
<sequence>MSIPGFTADVVTRRGSGGYRTGYGAQAQEKPGMVPQAGAVQRTSTLDKELVCARRCDNRCRPFCRNPLSEGCDVCYSPCFDGCMGFDDVARF</sequence>
<dbReference type="RefSeq" id="WP_043908099.1">
    <property type="nucleotide sequence ID" value="NZ_JXZB01000001.1"/>
</dbReference>
<evidence type="ECO:0000313" key="1">
    <source>
        <dbReference type="EMBL" id="KIQ66728.1"/>
    </source>
</evidence>
<dbReference type="Proteomes" id="UP000032066">
    <property type="component" value="Unassembled WGS sequence"/>
</dbReference>
<dbReference type="EMBL" id="JXZB01000001">
    <property type="protein sequence ID" value="KIQ66728.1"/>
    <property type="molecule type" value="Genomic_DNA"/>
</dbReference>
<dbReference type="PATRIC" id="fig|2064.6.peg.977"/>
<reference evidence="1 2" key="1">
    <citation type="submission" date="2015-02" db="EMBL/GenBank/DDBJ databases">
        <title>Draft genome sequence of Kitasatospora griseola MF730-N6, a bafilomycin, terpentecin and satosporin producer.</title>
        <authorList>
            <person name="Arens J.C."/>
            <person name="Haltli B."/>
            <person name="Kerr R.G."/>
        </authorList>
    </citation>
    <scope>NUCLEOTIDE SEQUENCE [LARGE SCALE GENOMIC DNA]</scope>
    <source>
        <strain evidence="1 2">MF730-N6</strain>
    </source>
</reference>
<name>A0A0D0Q6L6_KITGR</name>
<gene>
    <name evidence="1" type="ORF">TR51_04400</name>
</gene>
<keyword evidence="2" id="KW-1185">Reference proteome</keyword>
<protein>
    <submittedName>
        <fullName evidence="1">Uncharacterized protein</fullName>
    </submittedName>
</protein>
<comment type="caution">
    <text evidence="1">The sequence shown here is derived from an EMBL/GenBank/DDBJ whole genome shotgun (WGS) entry which is preliminary data.</text>
</comment>
<evidence type="ECO:0000313" key="2">
    <source>
        <dbReference type="Proteomes" id="UP000032066"/>
    </source>
</evidence>